<reference evidence="1 2" key="1">
    <citation type="submission" date="2019-03" db="EMBL/GenBank/DDBJ databases">
        <title>Single cell metagenomics reveals metabolic interactions within the superorganism composed of flagellate Streblomastix strix and complex community of Bacteroidetes bacteria on its surface.</title>
        <authorList>
            <person name="Treitli S.C."/>
            <person name="Kolisko M."/>
            <person name="Husnik F."/>
            <person name="Keeling P."/>
            <person name="Hampl V."/>
        </authorList>
    </citation>
    <scope>NUCLEOTIDE SEQUENCE [LARGE SCALE GENOMIC DNA]</scope>
    <source>
        <strain evidence="1">ST1C</strain>
    </source>
</reference>
<evidence type="ECO:0008006" key="3">
    <source>
        <dbReference type="Google" id="ProtNLM"/>
    </source>
</evidence>
<comment type="caution">
    <text evidence="1">The sequence shown here is derived from an EMBL/GenBank/DDBJ whole genome shotgun (WGS) entry which is preliminary data.</text>
</comment>
<name>A0A5J4WK68_9EUKA</name>
<dbReference type="Proteomes" id="UP000324800">
    <property type="component" value="Unassembled WGS sequence"/>
</dbReference>
<protein>
    <recommendedName>
        <fullName evidence="3">SPRY domain-containing protein</fullName>
    </recommendedName>
</protein>
<dbReference type="EMBL" id="SNRW01001721">
    <property type="protein sequence ID" value="KAA6395298.1"/>
    <property type="molecule type" value="Genomic_DNA"/>
</dbReference>
<evidence type="ECO:0000313" key="2">
    <source>
        <dbReference type="Proteomes" id="UP000324800"/>
    </source>
</evidence>
<sequence>MSQVLTPVGSEVLKDIEIVGDTFKHTQQNDNECTLLYNPVINKGIVKLEVQNLQESQMNLCASVEMKFLKKEVGIRSGSIAHIGDRIGGNSGFDDDGSRLGMELNMESNPRTLTFFINDKEQPNFITNIPNAVRIWCYFSSKFASFKINKFELLSTPTARHEKGSRALEYGKEWKK</sequence>
<organism evidence="1 2">
    <name type="scientific">Streblomastix strix</name>
    <dbReference type="NCBI Taxonomy" id="222440"/>
    <lineage>
        <taxon>Eukaryota</taxon>
        <taxon>Metamonada</taxon>
        <taxon>Preaxostyla</taxon>
        <taxon>Oxymonadida</taxon>
        <taxon>Streblomastigidae</taxon>
        <taxon>Streblomastix</taxon>
    </lineage>
</organism>
<proteinExistence type="predicted"/>
<accession>A0A5J4WK68</accession>
<gene>
    <name evidence="1" type="ORF">EZS28_009177</name>
</gene>
<evidence type="ECO:0000313" key="1">
    <source>
        <dbReference type="EMBL" id="KAA6395298.1"/>
    </source>
</evidence>
<dbReference type="AlphaFoldDB" id="A0A5J4WK68"/>